<dbReference type="PROSITE" id="PS50931">
    <property type="entry name" value="HTH_LYSR"/>
    <property type="match status" value="1"/>
</dbReference>
<dbReference type="InterPro" id="IPR005119">
    <property type="entry name" value="LysR_subst-bd"/>
</dbReference>
<dbReference type="Proteomes" id="UP000004386">
    <property type="component" value="Unassembled WGS sequence"/>
</dbReference>
<keyword evidence="4" id="KW-0804">Transcription</keyword>
<reference evidence="6 7" key="1">
    <citation type="submission" date="2009-05" db="EMBL/GenBank/DDBJ databases">
        <authorList>
            <person name="Setubal J.C."/>
            <person name="Boyle S."/>
            <person name="Crasta O.R."/>
            <person name="Gillespie J.J."/>
            <person name="Kenyon R.W."/>
            <person name="Lu J."/>
            <person name="Mane S."/>
            <person name="Nagrani S."/>
            <person name="Shallom J.M."/>
            <person name="Shallom S."/>
            <person name="Shukla M."/>
            <person name="Snyder E.E."/>
            <person name="Sobral B.W."/>
            <person name="Wattam A.R."/>
            <person name="Will R."/>
            <person name="Williams K."/>
            <person name="Yoo H."/>
            <person name="Munk C."/>
            <person name="Tapia R."/>
            <person name="Green L."/>
            <person name="Rogers Y."/>
            <person name="Detter J.C."/>
            <person name="Bruce D."/>
            <person name="Brettin T.S."/>
            <person name="Tsolis R."/>
        </authorList>
    </citation>
    <scope>NUCLEOTIDE SEQUENCE [LARGE SCALE GENOMIC DNA]</scope>
    <source>
        <strain evidence="6 7">LMG 3301</strain>
    </source>
</reference>
<gene>
    <name evidence="6" type="ORF">OINT_1000027</name>
</gene>
<sequence>MNTALKRNIFRSDARFYLFNPFHYMSYFIQKNRMIIAMTLEQLRIFIEVAEREHLTRASEALHLTPSAVSSAIRTMEDRYGATLFNRIGRRIELTGDGRLFLDEARATLARARSAERMLSELGGGKRGILAIHASQTIASYWLPSFLARFHSEFPLIDVRLTLGNTESVTQATEEGVADIGLVEGAVQAPSLSITKVASDQLILVARPDHDWAAGGKLTWDRLFEGKWILREQGSGTRSVFEDAMRASGYNPARLHVALELPSNEAICSAVRSGDYVTAISELVAAPHLKAGTLVKADFALPQRQFLMLQHNDRYRTKALQSFANLLSGGDQRI</sequence>
<dbReference type="HOGENOM" id="CLU_039613_6_1_5"/>
<dbReference type="EMBL" id="ACQA01000001">
    <property type="protein sequence ID" value="EEQ94704.1"/>
    <property type="molecule type" value="Genomic_DNA"/>
</dbReference>
<dbReference type="InterPro" id="IPR036388">
    <property type="entry name" value="WH-like_DNA-bd_sf"/>
</dbReference>
<dbReference type="CDD" id="cd08420">
    <property type="entry name" value="PBP2_CysL_like"/>
    <property type="match status" value="1"/>
</dbReference>
<dbReference type="Gene3D" id="1.10.10.10">
    <property type="entry name" value="Winged helix-like DNA-binding domain superfamily/Winged helix DNA-binding domain"/>
    <property type="match status" value="1"/>
</dbReference>
<dbReference type="PANTHER" id="PTHR30126">
    <property type="entry name" value="HTH-TYPE TRANSCRIPTIONAL REGULATOR"/>
    <property type="match status" value="1"/>
</dbReference>
<evidence type="ECO:0000256" key="4">
    <source>
        <dbReference type="ARBA" id="ARBA00023163"/>
    </source>
</evidence>
<dbReference type="SUPFAM" id="SSF46785">
    <property type="entry name" value="Winged helix' DNA-binding domain"/>
    <property type="match status" value="1"/>
</dbReference>
<dbReference type="GO" id="GO:0000976">
    <property type="term" value="F:transcription cis-regulatory region binding"/>
    <property type="evidence" value="ECO:0007669"/>
    <property type="project" value="TreeGrafter"/>
</dbReference>
<dbReference type="Pfam" id="PF00126">
    <property type="entry name" value="HTH_1"/>
    <property type="match status" value="1"/>
</dbReference>
<evidence type="ECO:0000256" key="2">
    <source>
        <dbReference type="ARBA" id="ARBA00023015"/>
    </source>
</evidence>
<name>C4WER9_9HYPH</name>
<feature type="domain" description="HTH lysR-type" evidence="5">
    <location>
        <begin position="38"/>
        <end position="95"/>
    </location>
</feature>
<dbReference type="Pfam" id="PF03466">
    <property type="entry name" value="LysR_substrate"/>
    <property type="match status" value="1"/>
</dbReference>
<comment type="caution">
    <text evidence="6">The sequence shown here is derived from an EMBL/GenBank/DDBJ whole genome shotgun (WGS) entry which is preliminary data.</text>
</comment>
<dbReference type="InterPro" id="IPR000847">
    <property type="entry name" value="LysR_HTH_N"/>
</dbReference>
<dbReference type="SUPFAM" id="SSF53850">
    <property type="entry name" value="Periplasmic binding protein-like II"/>
    <property type="match status" value="1"/>
</dbReference>
<evidence type="ECO:0000256" key="3">
    <source>
        <dbReference type="ARBA" id="ARBA00023125"/>
    </source>
</evidence>
<evidence type="ECO:0000259" key="5">
    <source>
        <dbReference type="PROSITE" id="PS50931"/>
    </source>
</evidence>
<keyword evidence="2" id="KW-0805">Transcription regulation</keyword>
<dbReference type="PANTHER" id="PTHR30126:SF39">
    <property type="entry name" value="HTH-TYPE TRANSCRIPTIONAL REGULATOR CYSL"/>
    <property type="match status" value="1"/>
</dbReference>
<accession>C4WER9</accession>
<evidence type="ECO:0000256" key="1">
    <source>
        <dbReference type="ARBA" id="ARBA00009437"/>
    </source>
</evidence>
<comment type="similarity">
    <text evidence="1">Belongs to the LysR transcriptional regulatory family.</text>
</comment>
<dbReference type="Gene3D" id="3.40.190.290">
    <property type="match status" value="1"/>
</dbReference>
<protein>
    <submittedName>
        <fullName evidence="6">LysR family transcriptional regulator</fullName>
    </submittedName>
</protein>
<dbReference type="GO" id="GO:0003700">
    <property type="term" value="F:DNA-binding transcription factor activity"/>
    <property type="evidence" value="ECO:0007669"/>
    <property type="project" value="InterPro"/>
</dbReference>
<evidence type="ECO:0000313" key="6">
    <source>
        <dbReference type="EMBL" id="EEQ94704.1"/>
    </source>
</evidence>
<dbReference type="FunFam" id="1.10.10.10:FF:000001">
    <property type="entry name" value="LysR family transcriptional regulator"/>
    <property type="match status" value="1"/>
</dbReference>
<dbReference type="AlphaFoldDB" id="C4WER9"/>
<dbReference type="InterPro" id="IPR036390">
    <property type="entry name" value="WH_DNA-bd_sf"/>
</dbReference>
<keyword evidence="3" id="KW-0238">DNA-binding</keyword>
<proteinExistence type="inferred from homology"/>
<organism evidence="6 7">
    <name type="scientific">Brucella intermedia LMG 3301</name>
    <dbReference type="NCBI Taxonomy" id="641118"/>
    <lineage>
        <taxon>Bacteria</taxon>
        <taxon>Pseudomonadati</taxon>
        <taxon>Pseudomonadota</taxon>
        <taxon>Alphaproteobacteria</taxon>
        <taxon>Hyphomicrobiales</taxon>
        <taxon>Brucellaceae</taxon>
        <taxon>Brucella/Ochrobactrum group</taxon>
        <taxon>Brucella</taxon>
    </lineage>
</organism>
<evidence type="ECO:0000313" key="7">
    <source>
        <dbReference type="Proteomes" id="UP000004386"/>
    </source>
</evidence>